<dbReference type="InterPro" id="IPR038586">
    <property type="entry name" value="Tctex-1-like_sf"/>
</dbReference>
<dbReference type="Pfam" id="PF03645">
    <property type="entry name" value="Tctex-1"/>
    <property type="match status" value="1"/>
</dbReference>
<dbReference type="EMBL" id="JXXN02007194">
    <property type="protein sequence ID" value="THD19155.1"/>
    <property type="molecule type" value="Genomic_DNA"/>
</dbReference>
<protein>
    <submittedName>
        <fullName evidence="2">Cytoplasmic dynein light chain</fullName>
    </submittedName>
</protein>
<organism evidence="2 3">
    <name type="scientific">Fasciola hepatica</name>
    <name type="common">Liver fluke</name>
    <dbReference type="NCBI Taxonomy" id="6192"/>
    <lineage>
        <taxon>Eukaryota</taxon>
        <taxon>Metazoa</taxon>
        <taxon>Spiralia</taxon>
        <taxon>Lophotrochozoa</taxon>
        <taxon>Platyhelminthes</taxon>
        <taxon>Trematoda</taxon>
        <taxon>Digenea</taxon>
        <taxon>Plagiorchiida</taxon>
        <taxon>Echinostomata</taxon>
        <taxon>Echinostomatoidea</taxon>
        <taxon>Fasciolidae</taxon>
        <taxon>Fasciola</taxon>
    </lineage>
</organism>
<evidence type="ECO:0000313" key="2">
    <source>
        <dbReference type="EMBL" id="THD19155.1"/>
    </source>
</evidence>
<dbReference type="Gene3D" id="3.30.1140.40">
    <property type="entry name" value="Tctex-1"/>
    <property type="match status" value="1"/>
</dbReference>
<proteinExistence type="inferred from homology"/>
<dbReference type="PANTHER" id="PTHR21255">
    <property type="entry name" value="T-COMPLEX-ASSOCIATED-TESTIS-EXPRESSED 1/ DYNEIN LIGHT CHAIN"/>
    <property type="match status" value="1"/>
</dbReference>
<evidence type="ECO:0000256" key="1">
    <source>
        <dbReference type="ARBA" id="ARBA00005361"/>
    </source>
</evidence>
<accession>A0A4E0QUZ9</accession>
<dbReference type="InterPro" id="IPR005334">
    <property type="entry name" value="Tctex-1-like"/>
</dbReference>
<comment type="caution">
    <text evidence="2">The sequence shown here is derived from an EMBL/GenBank/DDBJ whole genome shotgun (WGS) entry which is preliminary data.</text>
</comment>
<name>A0A4E0QUZ9_FASHE</name>
<dbReference type="GO" id="GO:0045505">
    <property type="term" value="F:dynein intermediate chain binding"/>
    <property type="evidence" value="ECO:0007669"/>
    <property type="project" value="TreeGrafter"/>
</dbReference>
<evidence type="ECO:0000313" key="3">
    <source>
        <dbReference type="Proteomes" id="UP000230066"/>
    </source>
</evidence>
<dbReference type="Proteomes" id="UP000230066">
    <property type="component" value="Unassembled WGS sequence"/>
</dbReference>
<comment type="similarity">
    <text evidence="1">Belongs to the dynein light chain Tctex-type family.</text>
</comment>
<dbReference type="GO" id="GO:0005868">
    <property type="term" value="C:cytoplasmic dynein complex"/>
    <property type="evidence" value="ECO:0007669"/>
    <property type="project" value="TreeGrafter"/>
</dbReference>
<gene>
    <name evidence="2" type="ORF">D915_010203</name>
</gene>
<dbReference type="AlphaFoldDB" id="A0A4E0QUZ9"/>
<dbReference type="CDD" id="cd21455">
    <property type="entry name" value="DLC-like_DYNLT1_DYNLT3"/>
    <property type="match status" value="1"/>
</dbReference>
<keyword evidence="3" id="KW-1185">Reference proteome</keyword>
<dbReference type="GO" id="GO:0005737">
    <property type="term" value="C:cytoplasm"/>
    <property type="evidence" value="ECO:0007669"/>
    <property type="project" value="TreeGrafter"/>
</dbReference>
<dbReference type="GO" id="GO:0007018">
    <property type="term" value="P:microtubule-based movement"/>
    <property type="evidence" value="ECO:0007669"/>
    <property type="project" value="TreeGrafter"/>
</dbReference>
<reference evidence="2" key="1">
    <citation type="submission" date="2019-03" db="EMBL/GenBank/DDBJ databases">
        <title>Improved annotation for the trematode Fasciola hepatica.</title>
        <authorList>
            <person name="Choi Y.-J."/>
            <person name="Martin J."/>
            <person name="Mitreva M."/>
        </authorList>
    </citation>
    <scope>NUCLEOTIDE SEQUENCE [LARGE SCALE GENOMIC DNA]</scope>
</reference>
<sequence length="120" mass="13267">MHENSICTILVLLQQPAAFNGIEATGIIKEIIGNVVGASDFSANKIKQWTSTIIEQSISQLARLNRPFKYIVSCVMMQRNGAGLQTGSACYWDSSTDGCYTLKWENKSMYCFVTVFGISI</sequence>
<dbReference type="PANTHER" id="PTHR21255:SF4">
    <property type="entry name" value="DYNEIN LIGHT CHAIN TCTEX-TYPE"/>
    <property type="match status" value="1"/>
</dbReference>